<evidence type="ECO:0000256" key="6">
    <source>
        <dbReference type="ARBA" id="ARBA00023163"/>
    </source>
</evidence>
<dbReference type="AlphaFoldDB" id="A0A0D2FQX7"/>
<dbReference type="GO" id="GO:0003677">
    <property type="term" value="F:DNA binding"/>
    <property type="evidence" value="ECO:0007669"/>
    <property type="project" value="UniProtKB-KW"/>
</dbReference>
<dbReference type="Gene3D" id="4.10.240.10">
    <property type="entry name" value="Zn(2)-C6 fungal-type DNA-binding domain"/>
    <property type="match status" value="1"/>
</dbReference>
<dbReference type="PANTHER" id="PTHR31313:SF85">
    <property type="entry name" value="ZN(II)2CYS6 TRANSCRIPTION FACTOR (EUROFUNG)"/>
    <property type="match status" value="1"/>
</dbReference>
<evidence type="ECO:0000313" key="11">
    <source>
        <dbReference type="Proteomes" id="UP000054266"/>
    </source>
</evidence>
<keyword evidence="3" id="KW-0862">Zinc</keyword>
<dbReference type="GO" id="GO:0005634">
    <property type="term" value="C:nucleus"/>
    <property type="evidence" value="ECO:0007669"/>
    <property type="project" value="UniProtKB-SubCell"/>
</dbReference>
<comment type="subcellular location">
    <subcellularLocation>
        <location evidence="1">Nucleus</location>
    </subcellularLocation>
</comment>
<dbReference type="InterPro" id="IPR007219">
    <property type="entry name" value="XnlR_reg_dom"/>
</dbReference>
<dbReference type="EMBL" id="KN846957">
    <property type="protein sequence ID" value="KIW70753.1"/>
    <property type="molecule type" value="Genomic_DNA"/>
</dbReference>
<organism evidence="10 11">
    <name type="scientific">Phialophora macrospora</name>
    <dbReference type="NCBI Taxonomy" id="1851006"/>
    <lineage>
        <taxon>Eukaryota</taxon>
        <taxon>Fungi</taxon>
        <taxon>Dikarya</taxon>
        <taxon>Ascomycota</taxon>
        <taxon>Pezizomycotina</taxon>
        <taxon>Eurotiomycetes</taxon>
        <taxon>Chaetothyriomycetidae</taxon>
        <taxon>Chaetothyriales</taxon>
        <taxon>Herpotrichiellaceae</taxon>
        <taxon>Phialophora</taxon>
    </lineage>
</organism>
<evidence type="ECO:0000256" key="5">
    <source>
        <dbReference type="ARBA" id="ARBA00023125"/>
    </source>
</evidence>
<dbReference type="GO" id="GO:0000981">
    <property type="term" value="F:DNA-binding transcription factor activity, RNA polymerase II-specific"/>
    <property type="evidence" value="ECO:0007669"/>
    <property type="project" value="InterPro"/>
</dbReference>
<feature type="region of interest" description="Disordered" evidence="8">
    <location>
        <begin position="100"/>
        <end position="136"/>
    </location>
</feature>
<name>A0A0D2FQX7_9EURO</name>
<dbReference type="Pfam" id="PF04082">
    <property type="entry name" value="Fungal_trans"/>
    <property type="match status" value="1"/>
</dbReference>
<dbReference type="GO" id="GO:0008270">
    <property type="term" value="F:zinc ion binding"/>
    <property type="evidence" value="ECO:0007669"/>
    <property type="project" value="InterPro"/>
</dbReference>
<dbReference type="PANTHER" id="PTHR31313">
    <property type="entry name" value="TY1 ENHANCER ACTIVATOR"/>
    <property type="match status" value="1"/>
</dbReference>
<dbReference type="InterPro" id="IPR001138">
    <property type="entry name" value="Zn2Cys6_DnaBD"/>
</dbReference>
<sequence>MPNASGPLSSSRLERRRAFSCETCRKRKVVVRQPQTRAPSLTSRRAGQVKCDGGTPVCSRCSLRGDTCQYGLAPTLSYTRALEQKVAHLEARLRALECASPTNTVSPSGHSTAGSAQTDFDSRQSEGAESTRVAQFKGLQVDDGRLTFHGTTSFFRLPGRERDDADETAPPLPFQRAAAQSGKDKLVNSAWKERAFEQLSNTPEPMKSLLRDHWTWVSPLFNFVYRPAFTRDVKTNGPYYSPGLLNTILAHSVRWARADPKLAALLEPYDGGAHFYRQAIAAVFDDVRHGPGKIPVVQALLLLSAQATGKGHRTQAWLYTGMAIRLMEDLGLNIDSRSYAATAGLTDEDIEIRNRLFWSCYCWEKLLCLYLGRQPVILATYASPPQLLLDDSAEIEVWSPSGVGVNDEQNYPPTQSHATSCFINMCSLSEVLHRILLQLYDPLKEISEEATMTHVANETANLQDWWDRLPPFLRMSPADLPSYCPPSHVATLNAMFHMVKIQLHRPIVCARGTSEMLRNNLEHHVAECGAAANAIINIFDLYTRNFGHGHVMTALIYCVYTAASIFLLQIQATTTDASVPISKLTYCIHALESVKTSAPIISTAIQLIRREAGRLNVSLGGPNGASTDVLELPRIPSEEPNTYQWASVDPGAVLPQQWSDVSMTAEMDTWFDDDFFLAADVHSSLCNP</sequence>
<dbReference type="GO" id="GO:0006351">
    <property type="term" value="P:DNA-templated transcription"/>
    <property type="evidence" value="ECO:0007669"/>
    <property type="project" value="InterPro"/>
</dbReference>
<feature type="domain" description="Xylanolytic transcriptional activator regulatory" evidence="9">
    <location>
        <begin position="316"/>
        <end position="394"/>
    </location>
</feature>
<proteinExistence type="predicted"/>
<keyword evidence="11" id="KW-1185">Reference proteome</keyword>
<dbReference type="InterPro" id="IPR051615">
    <property type="entry name" value="Transcr_Regulatory_Elem"/>
</dbReference>
<evidence type="ECO:0000256" key="1">
    <source>
        <dbReference type="ARBA" id="ARBA00004123"/>
    </source>
</evidence>
<evidence type="ECO:0000313" key="10">
    <source>
        <dbReference type="EMBL" id="KIW70753.1"/>
    </source>
</evidence>
<dbReference type="Proteomes" id="UP000054266">
    <property type="component" value="Unassembled WGS sequence"/>
</dbReference>
<accession>A0A0D2FQX7</accession>
<keyword evidence="2" id="KW-0479">Metal-binding</keyword>
<dbReference type="Pfam" id="PF00172">
    <property type="entry name" value="Zn_clus"/>
    <property type="match status" value="1"/>
</dbReference>
<dbReference type="STRING" id="5601.A0A0D2FQX7"/>
<keyword evidence="4" id="KW-0805">Transcription regulation</keyword>
<evidence type="ECO:0000256" key="8">
    <source>
        <dbReference type="SAM" id="MobiDB-lite"/>
    </source>
</evidence>
<evidence type="ECO:0000259" key="9">
    <source>
        <dbReference type="SMART" id="SM00906"/>
    </source>
</evidence>
<gene>
    <name evidence="10" type="ORF">PV04_02994</name>
</gene>
<evidence type="ECO:0000256" key="2">
    <source>
        <dbReference type="ARBA" id="ARBA00022723"/>
    </source>
</evidence>
<protein>
    <recommendedName>
        <fullName evidence="9">Xylanolytic transcriptional activator regulatory domain-containing protein</fullName>
    </recommendedName>
</protein>
<evidence type="ECO:0000256" key="3">
    <source>
        <dbReference type="ARBA" id="ARBA00022833"/>
    </source>
</evidence>
<dbReference type="CDD" id="cd00067">
    <property type="entry name" value="GAL4"/>
    <property type="match status" value="1"/>
</dbReference>
<evidence type="ECO:0000256" key="4">
    <source>
        <dbReference type="ARBA" id="ARBA00023015"/>
    </source>
</evidence>
<keyword evidence="6" id="KW-0804">Transcription</keyword>
<dbReference type="HOGENOM" id="CLU_007003_4_1_1"/>
<feature type="compositionally biased region" description="Polar residues" evidence="8">
    <location>
        <begin position="100"/>
        <end position="119"/>
    </location>
</feature>
<reference evidence="10 11" key="1">
    <citation type="submission" date="2015-01" db="EMBL/GenBank/DDBJ databases">
        <title>The Genome Sequence of Capronia semiimmersa CBS27337.</title>
        <authorList>
            <consortium name="The Broad Institute Genomics Platform"/>
            <person name="Cuomo C."/>
            <person name="de Hoog S."/>
            <person name="Gorbushina A."/>
            <person name="Stielow B."/>
            <person name="Teixiera M."/>
            <person name="Abouelleil A."/>
            <person name="Chapman S.B."/>
            <person name="Priest M."/>
            <person name="Young S.K."/>
            <person name="Wortman J."/>
            <person name="Nusbaum C."/>
            <person name="Birren B."/>
        </authorList>
    </citation>
    <scope>NUCLEOTIDE SEQUENCE [LARGE SCALE GENOMIC DNA]</scope>
    <source>
        <strain evidence="10 11">CBS 27337</strain>
    </source>
</reference>
<dbReference type="InterPro" id="IPR036864">
    <property type="entry name" value="Zn2-C6_fun-type_DNA-bd_sf"/>
</dbReference>
<keyword evidence="7" id="KW-0539">Nucleus</keyword>
<keyword evidence="5" id="KW-0238">DNA-binding</keyword>
<evidence type="ECO:0000256" key="7">
    <source>
        <dbReference type="ARBA" id="ARBA00023242"/>
    </source>
</evidence>
<dbReference type="SMART" id="SM00906">
    <property type="entry name" value="Fungal_trans"/>
    <property type="match status" value="1"/>
</dbReference>
<dbReference type="CDD" id="cd12148">
    <property type="entry name" value="fungal_TF_MHR"/>
    <property type="match status" value="1"/>
</dbReference>